<proteinExistence type="predicted"/>
<reference evidence="1" key="1">
    <citation type="journal article" date="2024" name="Environ. Microbiol. Rep.">
        <title>Hiding in plain sight: The discovery of complete genomes of 11 hypothetical spindle-shaped viruses that putatively infect mesophilic ammonia-oxidizing archaea.</title>
        <authorList>
            <person name="Ni Y."/>
            <person name="Xu T."/>
            <person name="Yan S."/>
            <person name="Chen L."/>
            <person name="Wang Y."/>
        </authorList>
    </citation>
    <scope>NUCLEOTIDE SEQUENCE</scope>
    <source>
        <strain evidence="1">NMJ1</strain>
    </source>
</reference>
<protein>
    <submittedName>
        <fullName evidence="1">ORF20</fullName>
    </submittedName>
</protein>
<accession>A0AAT9JEU9</accession>
<sequence>MTKEAKEAILWYKDEIKIARLQNNKKGVKELKKELKAEQKHCKKLRA</sequence>
<organism evidence="1">
    <name type="scientific">Nitrosopumilaceae spindle-shaped virus</name>
    <dbReference type="NCBI Taxonomy" id="3065433"/>
    <lineage>
        <taxon>Viruses</taxon>
    </lineage>
</organism>
<name>A0AAT9JEU9_9VIRU</name>
<evidence type="ECO:0000313" key="1">
    <source>
        <dbReference type="EMBL" id="DBA51823.1"/>
    </source>
</evidence>
<reference evidence="1" key="2">
    <citation type="submission" date="2024-03" db="EMBL/GenBank/DDBJ databases">
        <authorList>
            <person name="Ni Y."/>
            <person name="Xu T."/>
            <person name="Yan S."/>
            <person name="Chen L."/>
            <person name="Wang Y."/>
        </authorList>
    </citation>
    <scope>NUCLEOTIDE SEQUENCE</scope>
    <source>
        <strain evidence="1">NMJ1</strain>
    </source>
</reference>
<dbReference type="EMBL" id="BK067785">
    <property type="protein sequence ID" value="DBA51823.1"/>
    <property type="molecule type" value="Genomic_DNA"/>
</dbReference>